<protein>
    <submittedName>
        <fullName evidence="1">Uncharacterized protein</fullName>
    </submittedName>
</protein>
<dbReference type="AlphaFoldDB" id="A0A563W4G3"/>
<gene>
    <name evidence="1" type="ORF">H1P_820001</name>
</gene>
<proteinExistence type="predicted"/>
<reference evidence="1 2" key="1">
    <citation type="submission" date="2019-01" db="EMBL/GenBank/DDBJ databases">
        <authorList>
            <person name="Brito A."/>
        </authorList>
    </citation>
    <scope>NUCLEOTIDE SEQUENCE [LARGE SCALE GENOMIC DNA]</scope>
    <source>
        <strain evidence="1">1</strain>
    </source>
</reference>
<dbReference type="EMBL" id="CAACVJ010000690">
    <property type="protein sequence ID" value="VEP18574.1"/>
    <property type="molecule type" value="Genomic_DNA"/>
</dbReference>
<accession>A0A563W4G3</accession>
<dbReference type="RefSeq" id="WP_144867936.1">
    <property type="nucleotide sequence ID" value="NZ_LR213840.1"/>
</dbReference>
<keyword evidence="2" id="KW-1185">Reference proteome</keyword>
<dbReference type="Proteomes" id="UP000320055">
    <property type="component" value="Unassembled WGS sequence"/>
</dbReference>
<evidence type="ECO:0000313" key="1">
    <source>
        <dbReference type="EMBL" id="VEP18574.1"/>
    </source>
</evidence>
<organism evidence="1 2">
    <name type="scientific">Hyella patelloides LEGE 07179</name>
    <dbReference type="NCBI Taxonomy" id="945734"/>
    <lineage>
        <taxon>Bacteria</taxon>
        <taxon>Bacillati</taxon>
        <taxon>Cyanobacteriota</taxon>
        <taxon>Cyanophyceae</taxon>
        <taxon>Pleurocapsales</taxon>
        <taxon>Hyellaceae</taxon>
        <taxon>Hyella</taxon>
    </lineage>
</organism>
<sequence length="68" mass="7955">MQTAVMPNEWLIQLEQAASNLDENSMTELLQRLPDEYTFLAQALQNKVNNFDFDEIVDLLQQTIRLNK</sequence>
<evidence type="ECO:0000313" key="2">
    <source>
        <dbReference type="Proteomes" id="UP000320055"/>
    </source>
</evidence>
<name>A0A563W4G3_9CYAN</name>